<evidence type="ECO:0000256" key="6">
    <source>
        <dbReference type="ARBA" id="ARBA00023170"/>
    </source>
</evidence>
<evidence type="ECO:0000256" key="4">
    <source>
        <dbReference type="ARBA" id="ARBA00022989"/>
    </source>
</evidence>
<evidence type="ECO:0000256" key="1">
    <source>
        <dbReference type="ARBA" id="ARBA00004651"/>
    </source>
</evidence>
<organism evidence="9 10">
    <name type="scientific">Hypothenemus hampei</name>
    <name type="common">Coffee berry borer</name>
    <dbReference type="NCBI Taxonomy" id="57062"/>
    <lineage>
        <taxon>Eukaryota</taxon>
        <taxon>Metazoa</taxon>
        <taxon>Ecdysozoa</taxon>
        <taxon>Arthropoda</taxon>
        <taxon>Hexapoda</taxon>
        <taxon>Insecta</taxon>
        <taxon>Pterygota</taxon>
        <taxon>Neoptera</taxon>
        <taxon>Endopterygota</taxon>
        <taxon>Coleoptera</taxon>
        <taxon>Polyphaga</taxon>
        <taxon>Cucujiformia</taxon>
        <taxon>Curculionidae</taxon>
        <taxon>Scolytinae</taxon>
        <taxon>Hypothenemus</taxon>
    </lineage>
</organism>
<dbReference type="AlphaFoldDB" id="A0ABD1FCR1"/>
<feature type="transmembrane region" description="Helical" evidence="8">
    <location>
        <begin position="250"/>
        <end position="269"/>
    </location>
</feature>
<keyword evidence="4 8" id="KW-1133">Transmembrane helix</keyword>
<keyword evidence="2" id="KW-1003">Cell membrane</keyword>
<keyword evidence="5 8" id="KW-0472">Membrane</keyword>
<dbReference type="PANTHER" id="PTHR42643">
    <property type="entry name" value="IONOTROPIC RECEPTOR 20A-RELATED"/>
    <property type="match status" value="1"/>
</dbReference>
<feature type="transmembrane region" description="Helical" evidence="8">
    <location>
        <begin position="222"/>
        <end position="238"/>
    </location>
</feature>
<keyword evidence="3 8" id="KW-0812">Transmembrane</keyword>
<gene>
    <name evidence="9" type="ORF">ABEB36_000877</name>
</gene>
<dbReference type="Proteomes" id="UP001566132">
    <property type="component" value="Unassembled WGS sequence"/>
</dbReference>
<evidence type="ECO:0000256" key="8">
    <source>
        <dbReference type="SAM" id="Phobius"/>
    </source>
</evidence>
<evidence type="ECO:0000256" key="3">
    <source>
        <dbReference type="ARBA" id="ARBA00022692"/>
    </source>
</evidence>
<comment type="caution">
    <text evidence="9">The sequence shown here is derived from an EMBL/GenBank/DDBJ whole genome shotgun (WGS) entry which is preliminary data.</text>
</comment>
<keyword evidence="7" id="KW-0325">Glycoprotein</keyword>
<dbReference type="PANTHER" id="PTHR42643:SF32">
    <property type="entry name" value="IONOTROPIC RECEPTOR 31A, ISOFORM C-RELATED"/>
    <property type="match status" value="1"/>
</dbReference>
<evidence type="ECO:0000256" key="7">
    <source>
        <dbReference type="ARBA" id="ARBA00023180"/>
    </source>
</evidence>
<feature type="transmembrane region" description="Helical" evidence="8">
    <location>
        <begin position="196"/>
        <end position="216"/>
    </location>
</feature>
<dbReference type="SUPFAM" id="SSF53850">
    <property type="entry name" value="Periplasmic binding protein-like II"/>
    <property type="match status" value="1"/>
</dbReference>
<name>A0ABD1FCR1_HYPHA</name>
<dbReference type="EMBL" id="JBDJPC010000001">
    <property type="protein sequence ID" value="KAL1517064.1"/>
    <property type="molecule type" value="Genomic_DNA"/>
</dbReference>
<comment type="subcellular location">
    <subcellularLocation>
        <location evidence="1">Cell membrane</location>
        <topology evidence="1">Multi-pass membrane protein</topology>
    </subcellularLocation>
</comment>
<reference evidence="9 10" key="1">
    <citation type="submission" date="2024-05" db="EMBL/GenBank/DDBJ databases">
        <title>Genetic variation in Jamaican populations of the coffee berry borer (Hypothenemus hampei).</title>
        <authorList>
            <person name="Errbii M."/>
            <person name="Myrie A."/>
        </authorList>
    </citation>
    <scope>NUCLEOTIDE SEQUENCE [LARGE SCALE GENOMIC DNA]</scope>
    <source>
        <strain evidence="9">JA-Hopewell-2020-01-JO</strain>
        <tissue evidence="9">Whole body</tissue>
    </source>
</reference>
<dbReference type="InterPro" id="IPR052192">
    <property type="entry name" value="Insect_Ionotropic_Sensory_Rcpt"/>
</dbReference>
<evidence type="ECO:0000313" key="10">
    <source>
        <dbReference type="Proteomes" id="UP001566132"/>
    </source>
</evidence>
<evidence type="ECO:0000313" key="9">
    <source>
        <dbReference type="EMBL" id="KAL1517064.1"/>
    </source>
</evidence>
<sequence>MDMDVKLYQLSKDDIEILEIYNPGINVGLKIRRLGKLKNDKIILEPFESYYESRKNMSGVLIRSANVIKYPFTGTFHEYMVDTQLMKHDIYSKFHYQLFLGLVEIHGFAYNTTLSVSWFGNTSRGEDGGVAKLLWDEDIEISSAGCVIRLLLNDRIDYFDFIMPYYKFRSCFYFRNPGLVKPNFQEVLKPFAKQTWFVALYVTGIICVCIEISYFIHSNRTWSSLVSFRSIFYVIAAFSQQSIDVPTQLASRIIFLHLLICSVLLYNYYTSSLVSSLISTEPEVMKTIKELVESNLKVGLELQPYLITFILDRVKEDPDIDLLNKTKFYERNELNVFSAEEGVRRVHEGEFAYHLESVTAYSLISDSFEQESICDLAEIPLIQSDTSLMTKKKCEYKKLFQISLRKMWQSGIIKKLYKTWVMGKPECLSSTRVISVTVNDLFLPYFLFVLGVLGSIVVLIIEIIWNKCKYQSLHDRNIKIVVPFES</sequence>
<accession>A0ABD1FCR1</accession>
<keyword evidence="6" id="KW-0675">Receptor</keyword>
<feature type="transmembrane region" description="Helical" evidence="8">
    <location>
        <begin position="442"/>
        <end position="465"/>
    </location>
</feature>
<dbReference type="GO" id="GO:0005886">
    <property type="term" value="C:plasma membrane"/>
    <property type="evidence" value="ECO:0007669"/>
    <property type="project" value="UniProtKB-SubCell"/>
</dbReference>
<dbReference type="Gene3D" id="1.10.287.70">
    <property type="match status" value="1"/>
</dbReference>
<evidence type="ECO:0000256" key="2">
    <source>
        <dbReference type="ARBA" id="ARBA00022475"/>
    </source>
</evidence>
<protein>
    <submittedName>
        <fullName evidence="9">Uncharacterized protein</fullName>
    </submittedName>
</protein>
<keyword evidence="10" id="KW-1185">Reference proteome</keyword>
<proteinExistence type="predicted"/>
<evidence type="ECO:0000256" key="5">
    <source>
        <dbReference type="ARBA" id="ARBA00023136"/>
    </source>
</evidence>